<keyword evidence="2" id="KW-1185">Reference proteome</keyword>
<sequence length="76" mass="8539">MRDWSRKIPDANSPLLPHIQSLNIKTQPSAHSYPIVVWDMVPLTFPFVDQVSPVGKKQEKQYIYSLCSLGAIKASA</sequence>
<evidence type="ECO:0000313" key="1">
    <source>
        <dbReference type="EMBL" id="GAW04433.1"/>
    </source>
</evidence>
<dbReference type="EMBL" id="BDGU01000192">
    <property type="protein sequence ID" value="GAW04433.1"/>
    <property type="molecule type" value="Genomic_DNA"/>
</dbReference>
<accession>A0A1Q3EB15</accession>
<dbReference type="Proteomes" id="UP000188533">
    <property type="component" value="Unassembled WGS sequence"/>
</dbReference>
<reference evidence="1 2" key="2">
    <citation type="submission" date="2017-02" db="EMBL/GenBank/DDBJ databases">
        <title>A genome survey and senescence transcriptome analysis in Lentinula edodes.</title>
        <authorList>
            <person name="Sakamoto Y."/>
            <person name="Nakade K."/>
            <person name="Sato S."/>
            <person name="Yoshida Y."/>
            <person name="Miyazaki K."/>
            <person name="Natsume S."/>
            <person name="Konno N."/>
        </authorList>
    </citation>
    <scope>NUCLEOTIDE SEQUENCE [LARGE SCALE GENOMIC DNA]</scope>
    <source>
        <strain evidence="1 2">NBRC 111202</strain>
    </source>
</reference>
<organism evidence="1 2">
    <name type="scientific">Lentinula edodes</name>
    <name type="common">Shiitake mushroom</name>
    <name type="synonym">Lentinus edodes</name>
    <dbReference type="NCBI Taxonomy" id="5353"/>
    <lineage>
        <taxon>Eukaryota</taxon>
        <taxon>Fungi</taxon>
        <taxon>Dikarya</taxon>
        <taxon>Basidiomycota</taxon>
        <taxon>Agaricomycotina</taxon>
        <taxon>Agaricomycetes</taxon>
        <taxon>Agaricomycetidae</taxon>
        <taxon>Agaricales</taxon>
        <taxon>Marasmiineae</taxon>
        <taxon>Omphalotaceae</taxon>
        <taxon>Lentinula</taxon>
    </lineage>
</organism>
<dbReference type="AlphaFoldDB" id="A0A1Q3EB15"/>
<comment type="caution">
    <text evidence="1">The sequence shown here is derived from an EMBL/GenBank/DDBJ whole genome shotgun (WGS) entry which is preliminary data.</text>
</comment>
<protein>
    <submittedName>
        <fullName evidence="1">Uncharacterized protein</fullName>
    </submittedName>
</protein>
<evidence type="ECO:0000313" key="2">
    <source>
        <dbReference type="Proteomes" id="UP000188533"/>
    </source>
</evidence>
<name>A0A1Q3EB15_LENED</name>
<proteinExistence type="predicted"/>
<gene>
    <name evidence="1" type="ORF">LENED_006222</name>
</gene>
<reference evidence="1 2" key="1">
    <citation type="submission" date="2016-08" db="EMBL/GenBank/DDBJ databases">
        <authorList>
            <consortium name="Lentinula edodes genome sequencing consortium"/>
            <person name="Sakamoto Y."/>
            <person name="Nakade K."/>
            <person name="Sato S."/>
            <person name="Yoshida Y."/>
            <person name="Miyazaki K."/>
            <person name="Natsume S."/>
            <person name="Konno N."/>
        </authorList>
    </citation>
    <scope>NUCLEOTIDE SEQUENCE [LARGE SCALE GENOMIC DNA]</scope>
    <source>
        <strain evidence="1 2">NBRC 111202</strain>
    </source>
</reference>